<gene>
    <name evidence="2" type="ORF">H6G24_18195</name>
</gene>
<evidence type="ECO:0000256" key="1">
    <source>
        <dbReference type="SAM" id="Coils"/>
    </source>
</evidence>
<keyword evidence="3" id="KW-1185">Reference proteome</keyword>
<sequence length="511" mass="57054">MRSPSRTVILIVWHNLSTHPQGVFMANLEKLLHELTKLVESLKLTIGDSHAIKQEIIRLNFIQEKLRNLKSAIAEELAVAKINSSVGSAAAGSTENSLLSSDSCFVAPLLTTGEKFIAEKFGTGANKLSFNDLEAKISRWLEWGELLQTISEDILSNAQFINQLSSNINYPSLSSQFQKLEAKLQIDLAYGKSRVLQQQHQQIVNSQEELLQLQQKSTEVFENIKNTQNILLILLNLSAFCGNSGLELEWFDDEYGFIISSGGNCQALADIIYECELFQEKIHNLIVDTKILLEQAEIALNNLPKHPTIAGLKQLIADNRTQKFFAVGVSVLVLGFSTWTATNYIMHIQQEQKLKQEKTSVSNLKSAQKLGMEAAVLVQKTPLPLKDWQQAQDKWQQAVKLLESSPQGTSVSNKVQTQLATYRGNYTTISKRVNLEKNAASKLETADKLAQEAAFIIKNAPKEAVIMTQAKEKLQEAINLLKAIPEGTFVSPQVQEKLATYQQNYQEIKGE</sequence>
<organism evidence="2 3">
    <name type="scientific">Calothrix parietina FACHB-288</name>
    <dbReference type="NCBI Taxonomy" id="2692896"/>
    <lineage>
        <taxon>Bacteria</taxon>
        <taxon>Bacillati</taxon>
        <taxon>Cyanobacteriota</taxon>
        <taxon>Cyanophyceae</taxon>
        <taxon>Nostocales</taxon>
        <taxon>Calotrichaceae</taxon>
        <taxon>Calothrix</taxon>
    </lineage>
</organism>
<evidence type="ECO:0008006" key="4">
    <source>
        <dbReference type="Google" id="ProtNLM"/>
    </source>
</evidence>
<protein>
    <recommendedName>
        <fullName evidence="4">Histidine kinase</fullName>
    </recommendedName>
</protein>
<feature type="coiled-coil region" evidence="1">
    <location>
        <begin position="25"/>
        <end position="72"/>
    </location>
</feature>
<keyword evidence="1" id="KW-0175">Coiled coil</keyword>
<dbReference type="EMBL" id="JACJQH010000028">
    <property type="protein sequence ID" value="MBD2197410.1"/>
    <property type="molecule type" value="Genomic_DNA"/>
</dbReference>
<comment type="caution">
    <text evidence="2">The sequence shown here is derived from an EMBL/GenBank/DDBJ whole genome shotgun (WGS) entry which is preliminary data.</text>
</comment>
<dbReference type="Proteomes" id="UP000658514">
    <property type="component" value="Unassembled WGS sequence"/>
</dbReference>
<evidence type="ECO:0000313" key="3">
    <source>
        <dbReference type="Proteomes" id="UP000658514"/>
    </source>
</evidence>
<name>A0ABR8ADV0_9CYAN</name>
<dbReference type="RefSeq" id="WP_190544394.1">
    <property type="nucleotide sequence ID" value="NZ_CAWPNO010000060.1"/>
</dbReference>
<proteinExistence type="predicted"/>
<evidence type="ECO:0000313" key="2">
    <source>
        <dbReference type="EMBL" id="MBD2197410.1"/>
    </source>
</evidence>
<reference evidence="2 3" key="1">
    <citation type="journal article" date="2020" name="ISME J.">
        <title>Comparative genomics reveals insights into cyanobacterial evolution and habitat adaptation.</title>
        <authorList>
            <person name="Chen M.Y."/>
            <person name="Teng W.K."/>
            <person name="Zhao L."/>
            <person name="Hu C.X."/>
            <person name="Zhou Y.K."/>
            <person name="Han B.P."/>
            <person name="Song L.R."/>
            <person name="Shu W.S."/>
        </authorList>
    </citation>
    <scope>NUCLEOTIDE SEQUENCE [LARGE SCALE GENOMIC DNA]</scope>
    <source>
        <strain evidence="2 3">FACHB-288</strain>
    </source>
</reference>
<accession>A0ABR8ADV0</accession>